<feature type="region of interest" description="Disordered" evidence="1">
    <location>
        <begin position="372"/>
        <end position="480"/>
    </location>
</feature>
<feature type="compositionally biased region" description="Low complexity" evidence="1">
    <location>
        <begin position="496"/>
        <end position="521"/>
    </location>
</feature>
<keyword evidence="3" id="KW-1185">Reference proteome</keyword>
<dbReference type="RefSeq" id="XP_033669120.1">
    <property type="nucleotide sequence ID" value="XM_033805969.1"/>
</dbReference>
<dbReference type="GO" id="GO:0016538">
    <property type="term" value="F:cyclin-dependent protein serine/threonine kinase regulator activity"/>
    <property type="evidence" value="ECO:0007669"/>
    <property type="project" value="TreeGrafter"/>
</dbReference>
<name>A0A6A6CMG3_ZASCE</name>
<dbReference type="AlphaFoldDB" id="A0A6A6CMG3"/>
<organism evidence="2 3">
    <name type="scientific">Zasmidium cellare ATCC 36951</name>
    <dbReference type="NCBI Taxonomy" id="1080233"/>
    <lineage>
        <taxon>Eukaryota</taxon>
        <taxon>Fungi</taxon>
        <taxon>Dikarya</taxon>
        <taxon>Ascomycota</taxon>
        <taxon>Pezizomycotina</taxon>
        <taxon>Dothideomycetes</taxon>
        <taxon>Dothideomycetidae</taxon>
        <taxon>Mycosphaerellales</taxon>
        <taxon>Mycosphaerellaceae</taxon>
        <taxon>Zasmidium</taxon>
    </lineage>
</organism>
<dbReference type="OrthoDB" id="244495at2759"/>
<feature type="compositionally biased region" description="Basic and acidic residues" evidence="1">
    <location>
        <begin position="410"/>
        <end position="420"/>
    </location>
</feature>
<dbReference type="GeneID" id="54559241"/>
<gene>
    <name evidence="2" type="ORF">M409DRAFT_21671</name>
</gene>
<sequence length="650" mass="71153">MTSTQRPLSSMYAASAIRFKDPFAVSKDLTPPKNHHTAYEKSRPAWPAQSRYQDVGSPLTPPPEMSGVSQAPKPNDFPREHGHHYGDLMPAQQAYRAPVAPYLPQEATNADFGRHGLVPPTNGRVSPVRQAAIEPVQPQRRPSHANSIAANFQIPRAVNDSGGSLGELAAQITCLFWFEPSELLQQVEDSPINLQPTRQLASDAKPTTGFRKWVATTLTTTQVAQNVVVLALLFIYRLKKLNPNVRGKPGSEYRLLTVALMLGNKFLDDNTYTNKTWAEVSGINVGEVHIMEVEFLSNMKYNLFTSERDWARWQELLGKFASFFEKASRPPPPPPSIAPILPPASSLHLPMALPSPPASTQASPPYLAELARNGGAYSNGQHGPTPAPSPLGHQFDANASSAQAGSRKRSHDDYSNEPHPKRIATGYPNYTSPQRYSTKSAQPAQAQPVPRLTLPSLSIPTSQPSTSAYAQPPSQGQQLPPLNIQSRAMAMVYPNASSSSMSQQIPAPAAPSMQPQSQYSSRHQSPYGGSGATSPTNGLPQSATALHPTTQISPTYFLQQRNSPYRPVHNVSTLLYPPPSGAMQARLPTVELNRMQYQPLGKPVQHSGRLPYVAQNLWLDGNQPQEMTPIHQWPGFQNSQQQSHLVPQQQ</sequence>
<dbReference type="Proteomes" id="UP000799537">
    <property type="component" value="Unassembled WGS sequence"/>
</dbReference>
<feature type="region of interest" description="Disordered" evidence="1">
    <location>
        <begin position="25"/>
        <end position="85"/>
    </location>
</feature>
<dbReference type="CDD" id="cd20557">
    <property type="entry name" value="CYCLIN_ScPCL1-like"/>
    <property type="match status" value="1"/>
</dbReference>
<feature type="compositionally biased region" description="Basic and acidic residues" evidence="1">
    <location>
        <begin position="76"/>
        <end position="85"/>
    </location>
</feature>
<feature type="region of interest" description="Disordered" evidence="1">
    <location>
        <begin position="495"/>
        <end position="545"/>
    </location>
</feature>
<dbReference type="Pfam" id="PF08613">
    <property type="entry name" value="Cyclin"/>
    <property type="match status" value="1"/>
</dbReference>
<dbReference type="InterPro" id="IPR013922">
    <property type="entry name" value="Cyclin_PHO80-like"/>
</dbReference>
<accession>A0A6A6CMG3</accession>
<feature type="region of interest" description="Disordered" evidence="1">
    <location>
        <begin position="625"/>
        <end position="650"/>
    </location>
</feature>
<dbReference type="PANTHER" id="PTHR15615">
    <property type="match status" value="1"/>
</dbReference>
<feature type="compositionally biased region" description="Polar residues" evidence="1">
    <location>
        <begin position="532"/>
        <end position="545"/>
    </location>
</feature>
<evidence type="ECO:0000313" key="2">
    <source>
        <dbReference type="EMBL" id="KAF2168231.1"/>
    </source>
</evidence>
<feature type="compositionally biased region" description="Polar residues" evidence="1">
    <location>
        <begin position="455"/>
        <end position="469"/>
    </location>
</feature>
<dbReference type="PANTHER" id="PTHR15615:SF118">
    <property type="entry name" value="CYCLIN, HYPOTHETICAL (EUROFUNG)"/>
    <property type="match status" value="1"/>
</dbReference>
<dbReference type="GO" id="GO:0005634">
    <property type="term" value="C:nucleus"/>
    <property type="evidence" value="ECO:0007669"/>
    <property type="project" value="TreeGrafter"/>
</dbReference>
<protein>
    <recommendedName>
        <fullName evidence="4">Cyclin-like domain-containing protein</fullName>
    </recommendedName>
</protein>
<evidence type="ECO:0000256" key="1">
    <source>
        <dbReference type="SAM" id="MobiDB-lite"/>
    </source>
</evidence>
<evidence type="ECO:0008006" key="4">
    <source>
        <dbReference type="Google" id="ProtNLM"/>
    </source>
</evidence>
<feature type="compositionally biased region" description="Low complexity" evidence="1">
    <location>
        <begin position="471"/>
        <end position="480"/>
    </location>
</feature>
<proteinExistence type="predicted"/>
<dbReference type="EMBL" id="ML993591">
    <property type="protein sequence ID" value="KAF2168231.1"/>
    <property type="molecule type" value="Genomic_DNA"/>
</dbReference>
<reference evidence="2" key="1">
    <citation type="journal article" date="2020" name="Stud. Mycol.">
        <title>101 Dothideomycetes genomes: a test case for predicting lifestyles and emergence of pathogens.</title>
        <authorList>
            <person name="Haridas S."/>
            <person name="Albert R."/>
            <person name="Binder M."/>
            <person name="Bloem J."/>
            <person name="Labutti K."/>
            <person name="Salamov A."/>
            <person name="Andreopoulos B."/>
            <person name="Baker S."/>
            <person name="Barry K."/>
            <person name="Bills G."/>
            <person name="Bluhm B."/>
            <person name="Cannon C."/>
            <person name="Castanera R."/>
            <person name="Culley D."/>
            <person name="Daum C."/>
            <person name="Ezra D."/>
            <person name="Gonzalez J."/>
            <person name="Henrissat B."/>
            <person name="Kuo A."/>
            <person name="Liang C."/>
            <person name="Lipzen A."/>
            <person name="Lutzoni F."/>
            <person name="Magnuson J."/>
            <person name="Mondo S."/>
            <person name="Nolan M."/>
            <person name="Ohm R."/>
            <person name="Pangilinan J."/>
            <person name="Park H.-J."/>
            <person name="Ramirez L."/>
            <person name="Alfaro M."/>
            <person name="Sun H."/>
            <person name="Tritt A."/>
            <person name="Yoshinaga Y."/>
            <person name="Zwiers L.-H."/>
            <person name="Turgeon B."/>
            <person name="Goodwin S."/>
            <person name="Spatafora J."/>
            <person name="Crous P."/>
            <person name="Grigoriev I."/>
        </authorList>
    </citation>
    <scope>NUCLEOTIDE SEQUENCE</scope>
    <source>
        <strain evidence="2">ATCC 36951</strain>
    </source>
</reference>
<dbReference type="GO" id="GO:0000307">
    <property type="term" value="C:cyclin-dependent protein kinase holoenzyme complex"/>
    <property type="evidence" value="ECO:0007669"/>
    <property type="project" value="TreeGrafter"/>
</dbReference>
<feature type="compositionally biased region" description="Polar residues" evidence="1">
    <location>
        <begin position="428"/>
        <end position="445"/>
    </location>
</feature>
<dbReference type="GO" id="GO:0019901">
    <property type="term" value="F:protein kinase binding"/>
    <property type="evidence" value="ECO:0007669"/>
    <property type="project" value="InterPro"/>
</dbReference>
<feature type="compositionally biased region" description="Low complexity" evidence="1">
    <location>
        <begin position="637"/>
        <end position="650"/>
    </location>
</feature>
<dbReference type="Gene3D" id="1.10.472.10">
    <property type="entry name" value="Cyclin-like"/>
    <property type="match status" value="1"/>
</dbReference>
<evidence type="ECO:0000313" key="3">
    <source>
        <dbReference type="Proteomes" id="UP000799537"/>
    </source>
</evidence>